<feature type="domain" description="PORR" evidence="1">
    <location>
        <begin position="36"/>
        <end position="367"/>
    </location>
</feature>
<comment type="caution">
    <text evidence="2">The sequence shown here is derived from an EMBL/GenBank/DDBJ whole genome shotgun (WGS) entry which is preliminary data.</text>
</comment>
<dbReference type="PANTHER" id="PTHR31476:SF19">
    <property type="entry name" value="UBIQUITIN CARBOXYL-TERMINAL HYDROLASE FAMILY PROTEIN"/>
    <property type="match status" value="1"/>
</dbReference>
<evidence type="ECO:0000259" key="1">
    <source>
        <dbReference type="Pfam" id="PF11955"/>
    </source>
</evidence>
<sequence>MFIISKFNYQFLQLSTTARRRHLHFRTFVNARIKWVRDPYLDAAVEREKNLKSLQSLKNLIVSHPSQSLPLSAISPLKPHLALPTTAEKFIQSYPFIFKIFLPPNKTNPFPHVKLTPKALSIHYDELLHLNMSRYRYDIAQRLAKLLMIARGGRLPLHLIDMLSYDLGLPHDYLLTLLPEFPDYFHICDLGFRDSNGEIVFGLELVNWRDDLALSDMEKRRDQDPNEMQIKYSMNLPRGFDLQKRVQEWVERHWQNLPYISPYENAFHLSPNSDHAERWVVGMIHELLSLLVTKKTERENVFQFGEFLGIGRVRMKKALVHFPTIFYVSNRIRTQTVVLREAYRKKLMMEKHPLMAIRNRCISLMELVLRRGRPVRGAAVRRRERGRTCLRAVSNKEDWNRWRRSDDDD</sequence>
<evidence type="ECO:0000313" key="2">
    <source>
        <dbReference type="EMBL" id="KAL1555747.1"/>
    </source>
</evidence>
<dbReference type="InterPro" id="IPR045040">
    <property type="entry name" value="PORR_fam"/>
</dbReference>
<dbReference type="InterPro" id="IPR021099">
    <property type="entry name" value="PORR_domain"/>
</dbReference>
<dbReference type="PANTHER" id="PTHR31476">
    <property type="entry name" value="PROTEIN WHAT'S THIS FACTOR 1 HOMOLOG, CHLOROPLASTIC"/>
    <property type="match status" value="1"/>
</dbReference>
<dbReference type="AlphaFoldDB" id="A0ABD1HHP8"/>
<name>A0ABD1HHP8_SALDI</name>
<protein>
    <submittedName>
        <fullName evidence="2">Protein WHAT'S THIS FACTOR 9, mitochondrial-like</fullName>
    </submittedName>
</protein>
<dbReference type="Proteomes" id="UP001567538">
    <property type="component" value="Unassembled WGS sequence"/>
</dbReference>
<proteinExistence type="predicted"/>
<reference evidence="2 3" key="1">
    <citation type="submission" date="2024-06" db="EMBL/GenBank/DDBJ databases">
        <title>A chromosome level genome sequence of Diviner's sage (Salvia divinorum).</title>
        <authorList>
            <person name="Ford S.A."/>
            <person name="Ro D.-K."/>
            <person name="Ness R.W."/>
            <person name="Phillips M.A."/>
        </authorList>
    </citation>
    <scope>NUCLEOTIDE SEQUENCE [LARGE SCALE GENOMIC DNA]</scope>
    <source>
        <strain evidence="2">SAF-2024a</strain>
        <tissue evidence="2">Leaf</tissue>
    </source>
</reference>
<keyword evidence="3" id="KW-1185">Reference proteome</keyword>
<accession>A0ABD1HHP8</accession>
<organism evidence="2 3">
    <name type="scientific">Salvia divinorum</name>
    <name type="common">Maria pastora</name>
    <name type="synonym">Diviner's sage</name>
    <dbReference type="NCBI Taxonomy" id="28513"/>
    <lineage>
        <taxon>Eukaryota</taxon>
        <taxon>Viridiplantae</taxon>
        <taxon>Streptophyta</taxon>
        <taxon>Embryophyta</taxon>
        <taxon>Tracheophyta</taxon>
        <taxon>Spermatophyta</taxon>
        <taxon>Magnoliopsida</taxon>
        <taxon>eudicotyledons</taxon>
        <taxon>Gunneridae</taxon>
        <taxon>Pentapetalae</taxon>
        <taxon>asterids</taxon>
        <taxon>lamiids</taxon>
        <taxon>Lamiales</taxon>
        <taxon>Lamiaceae</taxon>
        <taxon>Nepetoideae</taxon>
        <taxon>Mentheae</taxon>
        <taxon>Salviinae</taxon>
        <taxon>Salvia</taxon>
        <taxon>Salvia subgen. Calosphace</taxon>
    </lineage>
</organism>
<dbReference type="EMBL" id="JBEAFC010000005">
    <property type="protein sequence ID" value="KAL1555747.1"/>
    <property type="molecule type" value="Genomic_DNA"/>
</dbReference>
<gene>
    <name evidence="2" type="ORF">AAHA92_11449</name>
</gene>
<evidence type="ECO:0000313" key="3">
    <source>
        <dbReference type="Proteomes" id="UP001567538"/>
    </source>
</evidence>
<dbReference type="Pfam" id="PF11955">
    <property type="entry name" value="PORR"/>
    <property type="match status" value="1"/>
</dbReference>